<name>A0A9N9XSM7_9HYPO</name>
<feature type="compositionally biased region" description="Pro residues" evidence="1">
    <location>
        <begin position="57"/>
        <end position="66"/>
    </location>
</feature>
<evidence type="ECO:0000313" key="2">
    <source>
        <dbReference type="EMBL" id="CAG9970984.1"/>
    </source>
</evidence>
<evidence type="ECO:0000256" key="1">
    <source>
        <dbReference type="SAM" id="MobiDB-lite"/>
    </source>
</evidence>
<dbReference type="EMBL" id="CABFNO020001240">
    <property type="protein sequence ID" value="CAG9970984.1"/>
    <property type="molecule type" value="Genomic_DNA"/>
</dbReference>
<sequence length="148" mass="15617">MDENLKKLPGFHPLPTRPVTPNPHTANASPTPEPAFTINSLTPDPMHRHSSIHHLPSSPPPPPPPSGLCTTPSADHSGRFPITQSTAAAAFPTSHEGDLAMGGYSLPPFSTLGSQAHRSSSGMVSITIGTWAPQPHHVAFSVYIVVSR</sequence>
<keyword evidence="3" id="KW-1185">Reference proteome</keyword>
<feature type="region of interest" description="Disordered" evidence="1">
    <location>
        <begin position="1"/>
        <end position="81"/>
    </location>
</feature>
<organism evidence="2 3">
    <name type="scientific">Clonostachys byssicola</name>
    <dbReference type="NCBI Taxonomy" id="160290"/>
    <lineage>
        <taxon>Eukaryota</taxon>
        <taxon>Fungi</taxon>
        <taxon>Dikarya</taxon>
        <taxon>Ascomycota</taxon>
        <taxon>Pezizomycotina</taxon>
        <taxon>Sordariomycetes</taxon>
        <taxon>Hypocreomycetidae</taxon>
        <taxon>Hypocreales</taxon>
        <taxon>Bionectriaceae</taxon>
        <taxon>Clonostachys</taxon>
    </lineage>
</organism>
<dbReference type="Proteomes" id="UP000754883">
    <property type="component" value="Unassembled WGS sequence"/>
</dbReference>
<accession>A0A9N9XSM7</accession>
<comment type="caution">
    <text evidence="2">The sequence shown here is derived from an EMBL/GenBank/DDBJ whole genome shotgun (WGS) entry which is preliminary data.</text>
</comment>
<dbReference type="AlphaFoldDB" id="A0A9N9XSM7"/>
<proteinExistence type="predicted"/>
<reference evidence="2" key="1">
    <citation type="submission" date="2021-10" db="EMBL/GenBank/DDBJ databases">
        <authorList>
            <person name="Piombo E."/>
        </authorList>
    </citation>
    <scope>NUCLEOTIDE SEQUENCE</scope>
</reference>
<protein>
    <submittedName>
        <fullName evidence="2">Uncharacterized protein</fullName>
    </submittedName>
</protein>
<evidence type="ECO:0000313" key="3">
    <source>
        <dbReference type="Proteomes" id="UP000754883"/>
    </source>
</evidence>
<gene>
    <name evidence="2" type="ORF">CBYS24578_00000233</name>
</gene>